<dbReference type="RefSeq" id="WP_251914946.1">
    <property type="nucleotide sequence ID" value="NZ_JAMRXG010000011.1"/>
</dbReference>
<evidence type="ECO:0000313" key="2">
    <source>
        <dbReference type="Proteomes" id="UP001139157"/>
    </source>
</evidence>
<evidence type="ECO:0008006" key="3">
    <source>
        <dbReference type="Google" id="ProtNLM"/>
    </source>
</evidence>
<dbReference type="EMBL" id="JAMRXG010000011">
    <property type="protein sequence ID" value="MCM6776634.1"/>
    <property type="molecule type" value="Genomic_DNA"/>
</dbReference>
<reference evidence="1" key="1">
    <citation type="submission" date="2022-06" db="EMBL/GenBank/DDBJ databases">
        <title>Novel species in genus nocardia.</title>
        <authorList>
            <person name="Li F."/>
        </authorList>
    </citation>
    <scope>NUCLEOTIDE SEQUENCE</scope>
    <source>
        <strain evidence="1">CDC141</strain>
    </source>
</reference>
<accession>A0A9X2IZE1</accession>
<keyword evidence="2" id="KW-1185">Reference proteome</keyword>
<comment type="caution">
    <text evidence="1">The sequence shown here is derived from an EMBL/GenBank/DDBJ whole genome shotgun (WGS) entry which is preliminary data.</text>
</comment>
<gene>
    <name evidence="1" type="ORF">NDR86_24405</name>
</gene>
<sequence length="373" mass="39929">MAKSLQVQLLMGPVVPRPVPRPLIDALQSVQVTTSAGQRSGFQLTFAVSKNSLIADTLLPTGLLDPPARVVIVGLLGGLPEVLIDGVITRHEFGPAETPGQSTLTLTGEDLTLLMDLRHEHECYPAMPFNVRVMLILLKYARYGIIPAAVPPVIVSVPNPLQSIPIQSGTDLEYVRALASEAGYSFFLIPGPVPGVSTAYWGPEVRAGMVQPALTVNSGTATNVESLSFGFDGLARTQYTIHFTEPNTKLGIAVPIPDISLLRPPLAPRPAIALREQPLPDVDDRPVMDIALRGLGESARGADAVTAQGKLDVLRYGHVLKARSLVGVRGAGITYDGLYYVASVTHDIKRGEYKQSFTLTRDGFGPLIPKVLP</sequence>
<proteinExistence type="predicted"/>
<evidence type="ECO:0000313" key="1">
    <source>
        <dbReference type="EMBL" id="MCM6776634.1"/>
    </source>
</evidence>
<organism evidence="1 2">
    <name type="scientific">Nocardia pulmonis</name>
    <dbReference type="NCBI Taxonomy" id="2951408"/>
    <lineage>
        <taxon>Bacteria</taxon>
        <taxon>Bacillati</taxon>
        <taxon>Actinomycetota</taxon>
        <taxon>Actinomycetes</taxon>
        <taxon>Mycobacteriales</taxon>
        <taxon>Nocardiaceae</taxon>
        <taxon>Nocardia</taxon>
    </lineage>
</organism>
<dbReference type="Proteomes" id="UP001139157">
    <property type="component" value="Unassembled WGS sequence"/>
</dbReference>
<name>A0A9X2IZE1_9NOCA</name>
<protein>
    <recommendedName>
        <fullName evidence="3">Phage protein D</fullName>
    </recommendedName>
</protein>
<dbReference type="AlphaFoldDB" id="A0A9X2IZE1"/>